<organism evidence="2 3">
    <name type="scientific">Roridomyces roridus</name>
    <dbReference type="NCBI Taxonomy" id="1738132"/>
    <lineage>
        <taxon>Eukaryota</taxon>
        <taxon>Fungi</taxon>
        <taxon>Dikarya</taxon>
        <taxon>Basidiomycota</taxon>
        <taxon>Agaricomycotina</taxon>
        <taxon>Agaricomycetes</taxon>
        <taxon>Agaricomycetidae</taxon>
        <taxon>Agaricales</taxon>
        <taxon>Marasmiineae</taxon>
        <taxon>Mycenaceae</taxon>
        <taxon>Roridomyces</taxon>
    </lineage>
</organism>
<evidence type="ECO:0008006" key="4">
    <source>
        <dbReference type="Google" id="ProtNLM"/>
    </source>
</evidence>
<gene>
    <name evidence="2" type="ORF">FB45DRAFT_795155</name>
</gene>
<dbReference type="GO" id="GO:0016491">
    <property type="term" value="F:oxidoreductase activity"/>
    <property type="evidence" value="ECO:0007669"/>
    <property type="project" value="UniProtKB-KW"/>
</dbReference>
<dbReference type="InterPro" id="IPR002347">
    <property type="entry name" value="SDR_fam"/>
</dbReference>
<comment type="caution">
    <text evidence="2">The sequence shown here is derived from an EMBL/GenBank/DDBJ whole genome shotgun (WGS) entry which is preliminary data.</text>
</comment>
<dbReference type="InterPro" id="IPR052228">
    <property type="entry name" value="Sec_Metab_Biosynth_Oxidored"/>
</dbReference>
<protein>
    <recommendedName>
        <fullName evidence="4">NAD(P)-binding protein</fullName>
    </recommendedName>
</protein>
<dbReference type="PANTHER" id="PTHR47534">
    <property type="entry name" value="YALI0E05731P"/>
    <property type="match status" value="1"/>
</dbReference>
<dbReference type="InterPro" id="IPR036291">
    <property type="entry name" value="NAD(P)-bd_dom_sf"/>
</dbReference>
<name>A0AAD7BPC7_9AGAR</name>
<keyword evidence="1" id="KW-0560">Oxidoreductase</keyword>
<dbReference type="Proteomes" id="UP001221142">
    <property type="component" value="Unassembled WGS sequence"/>
</dbReference>
<sequence>MPSLSFAQSSNASFAPNYIPVAIFVGGTSGVGQAMAEAFAQQMNGRAHIILIGRSATTAEKIIAGFPAVSEEEGCAHEFVRCDGQSMREVQRVCDELCARLERVNFLVISAAGPAANSLAQAGETKEGLNAHLAMRYFMRYLFLKNLIPLLLGARQRGQKAHFMTVLGAGFGITMPTTDLGLHEEVRRSWRLMRGLTPSVAAVKGMLRGVAYNDGLVAHFAARNPTLAFTHISPGQVLTAGGDSIGSLGLLFSPLRWVVDCLRRRFLCIPQDECAQYMFYALVDVDAEQGMFISNERGEIVGSRVFESQDADAGWKGNEVANKSGVLEGIQVQGYGGSDETVKALMEYTEEALRVILQLK</sequence>
<keyword evidence="3" id="KW-1185">Reference proteome</keyword>
<dbReference type="SUPFAM" id="SSF51735">
    <property type="entry name" value="NAD(P)-binding Rossmann-fold domains"/>
    <property type="match status" value="1"/>
</dbReference>
<dbReference type="Pfam" id="PF00106">
    <property type="entry name" value="adh_short"/>
    <property type="match status" value="1"/>
</dbReference>
<evidence type="ECO:0000313" key="2">
    <source>
        <dbReference type="EMBL" id="KAJ7626921.1"/>
    </source>
</evidence>
<evidence type="ECO:0000256" key="1">
    <source>
        <dbReference type="ARBA" id="ARBA00023002"/>
    </source>
</evidence>
<dbReference type="PANTHER" id="PTHR47534:SF3">
    <property type="entry name" value="ALCOHOL DEHYDROGENASE-LIKE C-TERMINAL DOMAIN-CONTAINING PROTEIN"/>
    <property type="match status" value="1"/>
</dbReference>
<reference evidence="2" key="1">
    <citation type="submission" date="2023-03" db="EMBL/GenBank/DDBJ databases">
        <title>Massive genome expansion in bonnet fungi (Mycena s.s.) driven by repeated elements and novel gene families across ecological guilds.</title>
        <authorList>
            <consortium name="Lawrence Berkeley National Laboratory"/>
            <person name="Harder C.B."/>
            <person name="Miyauchi S."/>
            <person name="Viragh M."/>
            <person name="Kuo A."/>
            <person name="Thoen E."/>
            <person name="Andreopoulos B."/>
            <person name="Lu D."/>
            <person name="Skrede I."/>
            <person name="Drula E."/>
            <person name="Henrissat B."/>
            <person name="Morin E."/>
            <person name="Kohler A."/>
            <person name="Barry K."/>
            <person name="LaButti K."/>
            <person name="Morin E."/>
            <person name="Salamov A."/>
            <person name="Lipzen A."/>
            <person name="Mereny Z."/>
            <person name="Hegedus B."/>
            <person name="Baldrian P."/>
            <person name="Stursova M."/>
            <person name="Weitz H."/>
            <person name="Taylor A."/>
            <person name="Grigoriev I.V."/>
            <person name="Nagy L.G."/>
            <person name="Martin F."/>
            <person name="Kauserud H."/>
        </authorList>
    </citation>
    <scope>NUCLEOTIDE SEQUENCE</scope>
    <source>
        <strain evidence="2">9284</strain>
    </source>
</reference>
<proteinExistence type="predicted"/>
<evidence type="ECO:0000313" key="3">
    <source>
        <dbReference type="Proteomes" id="UP001221142"/>
    </source>
</evidence>
<dbReference type="EMBL" id="JARKIF010000011">
    <property type="protein sequence ID" value="KAJ7626921.1"/>
    <property type="molecule type" value="Genomic_DNA"/>
</dbReference>
<dbReference type="AlphaFoldDB" id="A0AAD7BPC7"/>
<dbReference type="Gene3D" id="3.40.50.720">
    <property type="entry name" value="NAD(P)-binding Rossmann-like Domain"/>
    <property type="match status" value="1"/>
</dbReference>
<accession>A0AAD7BPC7</accession>